<dbReference type="Proteomes" id="UP001160483">
    <property type="component" value="Unassembled WGS sequence"/>
</dbReference>
<dbReference type="Gene3D" id="3.40.630.30">
    <property type="match status" value="1"/>
</dbReference>
<dbReference type="PROSITE" id="PS51186">
    <property type="entry name" value="GNAT"/>
    <property type="match status" value="1"/>
</dbReference>
<proteinExistence type="predicted"/>
<protein>
    <recommendedName>
        <fullName evidence="2">N-acetyltransferase domain-containing protein</fullName>
    </recommendedName>
</protein>
<dbReference type="InterPro" id="IPR000182">
    <property type="entry name" value="GNAT_dom"/>
</dbReference>
<dbReference type="EMBL" id="CAKKTJ010000114">
    <property type="protein sequence ID" value="CAH0474796.1"/>
    <property type="molecule type" value="Genomic_DNA"/>
</dbReference>
<dbReference type="InterPro" id="IPR051908">
    <property type="entry name" value="Ribosomal_N-acetyltransferase"/>
</dbReference>
<evidence type="ECO:0000313" key="4">
    <source>
        <dbReference type="Proteomes" id="UP001160483"/>
    </source>
</evidence>
<sequence>MLTPIVVVGIAAGIMVFVGSLVAVFVLLHQGGSFERMAQEVVGLPMPLGEQKPLLYDELLEKAKTLSIRLKPLGHNKLLEGESIYVRDFEASKDVADLFAISNGEPQGGIFRDLIFDADEMIWKYLPHGPFASMDDMKEFYAHDEVDARHFVVVYRKSKQPIGMVTLGEHSPRNLRIELMHLWLSPAFQGKSTLKEIVLLLLKYLFDSGYRRVEWRCDGHNVRARRAAHSLGFTFEGVMRTHRIIKNCNSDTVVFAAINSEWGVMEEHLQHKLRQELKKEEGGETESRKTR</sequence>
<comment type="caution">
    <text evidence="3">The sequence shown here is derived from an EMBL/GenBank/DDBJ whole genome shotgun (WGS) entry which is preliminary data.</text>
</comment>
<feature type="domain" description="N-acetyltransferase" evidence="2">
    <location>
        <begin position="109"/>
        <end position="251"/>
    </location>
</feature>
<dbReference type="GO" id="GO:1990189">
    <property type="term" value="F:protein N-terminal-serine acetyltransferase activity"/>
    <property type="evidence" value="ECO:0007669"/>
    <property type="project" value="TreeGrafter"/>
</dbReference>
<accession>A0AAU9KT71</accession>
<keyword evidence="1" id="KW-0472">Membrane</keyword>
<dbReference type="PANTHER" id="PTHR43441">
    <property type="entry name" value="RIBOSOMAL-PROTEIN-SERINE ACETYLTRANSFERASE"/>
    <property type="match status" value="1"/>
</dbReference>
<dbReference type="Pfam" id="PF13302">
    <property type="entry name" value="Acetyltransf_3"/>
    <property type="match status" value="1"/>
</dbReference>
<dbReference type="SUPFAM" id="SSF55729">
    <property type="entry name" value="Acyl-CoA N-acyltransferases (Nat)"/>
    <property type="match status" value="1"/>
</dbReference>
<gene>
    <name evidence="3" type="ORF">PBS003_LOCUS1637</name>
</gene>
<dbReference type="GO" id="GO:0008999">
    <property type="term" value="F:protein-N-terminal-alanine acetyltransferase activity"/>
    <property type="evidence" value="ECO:0007669"/>
    <property type="project" value="TreeGrafter"/>
</dbReference>
<dbReference type="InterPro" id="IPR016181">
    <property type="entry name" value="Acyl_CoA_acyltransferase"/>
</dbReference>
<name>A0AAU9KT71_9STRA</name>
<organism evidence="3 4">
    <name type="scientific">Peronospora belbahrii</name>
    <dbReference type="NCBI Taxonomy" id="622444"/>
    <lineage>
        <taxon>Eukaryota</taxon>
        <taxon>Sar</taxon>
        <taxon>Stramenopiles</taxon>
        <taxon>Oomycota</taxon>
        <taxon>Peronosporomycetes</taxon>
        <taxon>Peronosporales</taxon>
        <taxon>Peronosporaceae</taxon>
        <taxon>Peronospora</taxon>
    </lineage>
</organism>
<keyword evidence="1" id="KW-1133">Transmembrane helix</keyword>
<feature type="transmembrane region" description="Helical" evidence="1">
    <location>
        <begin position="6"/>
        <end position="28"/>
    </location>
</feature>
<dbReference type="AlphaFoldDB" id="A0AAU9KT71"/>
<evidence type="ECO:0000256" key="1">
    <source>
        <dbReference type="SAM" id="Phobius"/>
    </source>
</evidence>
<dbReference type="CDD" id="cd04301">
    <property type="entry name" value="NAT_SF"/>
    <property type="match status" value="1"/>
</dbReference>
<evidence type="ECO:0000313" key="3">
    <source>
        <dbReference type="EMBL" id="CAH0474796.1"/>
    </source>
</evidence>
<keyword evidence="1" id="KW-0812">Transmembrane</keyword>
<evidence type="ECO:0000259" key="2">
    <source>
        <dbReference type="PROSITE" id="PS51186"/>
    </source>
</evidence>
<reference evidence="3" key="1">
    <citation type="submission" date="2021-11" db="EMBL/GenBank/DDBJ databases">
        <authorList>
            <person name="Islam A."/>
            <person name="Islam S."/>
            <person name="Flora M.S."/>
            <person name="Rahman M."/>
            <person name="Ziaur R.M."/>
            <person name="Epstein J.H."/>
            <person name="Hassan M."/>
            <person name="Klassen M."/>
            <person name="Woodard K."/>
            <person name="Webb A."/>
            <person name="Webby R.J."/>
            <person name="El Zowalaty M.E."/>
        </authorList>
    </citation>
    <scope>NUCLEOTIDE SEQUENCE</scope>
    <source>
        <strain evidence="3">Pbs3</strain>
    </source>
</reference>
<dbReference type="PANTHER" id="PTHR43441:SF2">
    <property type="entry name" value="FAMILY ACETYLTRANSFERASE, PUTATIVE (AFU_ORTHOLOGUE AFUA_7G00850)-RELATED"/>
    <property type="match status" value="1"/>
</dbReference>